<dbReference type="SUPFAM" id="SSF47413">
    <property type="entry name" value="lambda repressor-like DNA-binding domains"/>
    <property type="match status" value="1"/>
</dbReference>
<name>A0A1G5P2R4_AFIMA</name>
<evidence type="ECO:0000313" key="3">
    <source>
        <dbReference type="Proteomes" id="UP000199347"/>
    </source>
</evidence>
<dbReference type="CDD" id="cd00093">
    <property type="entry name" value="HTH_XRE"/>
    <property type="match status" value="1"/>
</dbReference>
<evidence type="ECO:0000313" key="2">
    <source>
        <dbReference type="EMBL" id="SCZ43391.1"/>
    </source>
</evidence>
<dbReference type="InterPro" id="IPR010982">
    <property type="entry name" value="Lambda_DNA-bd_dom_sf"/>
</dbReference>
<dbReference type="AlphaFoldDB" id="A0A1G5P2R4"/>
<proteinExistence type="predicted"/>
<dbReference type="InterPro" id="IPR001387">
    <property type="entry name" value="Cro/C1-type_HTH"/>
</dbReference>
<keyword evidence="3" id="KW-1185">Reference proteome</keyword>
<evidence type="ECO:0000259" key="1">
    <source>
        <dbReference type="PROSITE" id="PS50943"/>
    </source>
</evidence>
<dbReference type="PROSITE" id="PS50943">
    <property type="entry name" value="HTH_CROC1"/>
    <property type="match status" value="1"/>
</dbReference>
<dbReference type="GO" id="GO:0003677">
    <property type="term" value="F:DNA binding"/>
    <property type="evidence" value="ECO:0007669"/>
    <property type="project" value="InterPro"/>
</dbReference>
<accession>A0A1G5P2R4</accession>
<dbReference type="SMART" id="SM00530">
    <property type="entry name" value="HTH_XRE"/>
    <property type="match status" value="1"/>
</dbReference>
<reference evidence="2 3" key="1">
    <citation type="submission" date="2016-10" db="EMBL/GenBank/DDBJ databases">
        <authorList>
            <person name="de Groot N.N."/>
        </authorList>
    </citation>
    <scope>NUCLEOTIDE SEQUENCE [LARGE SCALE GENOMIC DNA]</scope>
    <source>
        <strain evidence="2 3">DSM 2698</strain>
    </source>
</reference>
<dbReference type="Gene3D" id="1.10.260.40">
    <property type="entry name" value="lambda repressor-like DNA-binding domains"/>
    <property type="match status" value="1"/>
</dbReference>
<feature type="domain" description="HTH cro/C1-type" evidence="1">
    <location>
        <begin position="6"/>
        <end position="39"/>
    </location>
</feature>
<sequence>MTPDQFKAWRKKLGMKQKEAADRLGLKKRMIQYYETGERDGKKVKIPKSVRLACYALSVGICDYDGETASYEDGLDTIDETNSESEPSAVAEIN</sequence>
<gene>
    <name evidence="2" type="ORF">SAMN03080610_03043</name>
</gene>
<dbReference type="RefSeq" id="WP_092815386.1">
    <property type="nucleotide sequence ID" value="NZ_FMVW01000008.1"/>
</dbReference>
<dbReference type="Pfam" id="PF01381">
    <property type="entry name" value="HTH_3"/>
    <property type="match status" value="1"/>
</dbReference>
<organism evidence="2 3">
    <name type="scientific">Afifella marina DSM 2698</name>
    <dbReference type="NCBI Taxonomy" id="1120955"/>
    <lineage>
        <taxon>Bacteria</taxon>
        <taxon>Pseudomonadati</taxon>
        <taxon>Pseudomonadota</taxon>
        <taxon>Alphaproteobacteria</taxon>
        <taxon>Hyphomicrobiales</taxon>
        <taxon>Afifellaceae</taxon>
        <taxon>Afifella</taxon>
    </lineage>
</organism>
<dbReference type="STRING" id="1120955.SAMN03080610_03043"/>
<dbReference type="Proteomes" id="UP000199347">
    <property type="component" value="Unassembled WGS sequence"/>
</dbReference>
<protein>
    <submittedName>
        <fullName evidence="2">Helix-turn-helix domain-containing protein</fullName>
    </submittedName>
</protein>
<dbReference type="OrthoDB" id="8234829at2"/>
<dbReference type="EMBL" id="FMVW01000008">
    <property type="protein sequence ID" value="SCZ43391.1"/>
    <property type="molecule type" value="Genomic_DNA"/>
</dbReference>